<feature type="transmembrane region" description="Helical" evidence="6">
    <location>
        <begin position="52"/>
        <end position="72"/>
    </location>
</feature>
<evidence type="ECO:0000259" key="7">
    <source>
        <dbReference type="Pfam" id="PF13244"/>
    </source>
</evidence>
<name>A0A0W0X067_9GAMM</name>
<accession>A0A0W0X067</accession>
<comment type="subcellular location">
    <subcellularLocation>
        <location evidence="1">Cell membrane</location>
        <topology evidence="1">Multi-pass membrane protein</topology>
    </subcellularLocation>
</comment>
<feature type="transmembrane region" description="Helical" evidence="6">
    <location>
        <begin position="29"/>
        <end position="46"/>
    </location>
</feature>
<dbReference type="GO" id="GO:0005886">
    <property type="term" value="C:plasma membrane"/>
    <property type="evidence" value="ECO:0007669"/>
    <property type="project" value="UniProtKB-SubCell"/>
</dbReference>
<dbReference type="AlphaFoldDB" id="A0A0W0X067"/>
<sequence>MIIVNYLVFLLIIFIGTAAVFTRDPLKQSLILSLFGFIISILFLILQAPEVALSEIVVTMTVIPLMILLSMVKIKEYKIISQQDQEKTNE</sequence>
<evidence type="ECO:0000256" key="3">
    <source>
        <dbReference type="ARBA" id="ARBA00022692"/>
    </source>
</evidence>
<comment type="caution">
    <text evidence="8">The sequence shown here is derived from an EMBL/GenBank/DDBJ whole genome shotgun (WGS) entry which is preliminary data.</text>
</comment>
<dbReference type="InterPro" id="IPR042106">
    <property type="entry name" value="Nuo/plastoQ_OxRdtase_6_NuoJ"/>
</dbReference>
<evidence type="ECO:0000256" key="5">
    <source>
        <dbReference type="ARBA" id="ARBA00023136"/>
    </source>
</evidence>
<keyword evidence="4 6" id="KW-1133">Transmembrane helix</keyword>
<dbReference type="RefSeq" id="WP_025385805.1">
    <property type="nucleotide sequence ID" value="NZ_LCUA01000004.1"/>
</dbReference>
<protein>
    <recommendedName>
        <fullName evidence="7">MrpA C-terminal/MbhD domain-containing protein</fullName>
    </recommendedName>
</protein>
<dbReference type="EMBL" id="LNYP01000029">
    <property type="protein sequence ID" value="KTD37968.1"/>
    <property type="molecule type" value="Genomic_DNA"/>
</dbReference>
<evidence type="ECO:0000313" key="8">
    <source>
        <dbReference type="EMBL" id="KTD37968.1"/>
    </source>
</evidence>
<dbReference type="PATRIC" id="fig|29423.5.peg.1722"/>
<proteinExistence type="predicted"/>
<evidence type="ECO:0000256" key="1">
    <source>
        <dbReference type="ARBA" id="ARBA00004651"/>
    </source>
</evidence>
<gene>
    <name evidence="8" type="ORF">Loak_1644</name>
</gene>
<feature type="domain" description="MrpA C-terminal/MbhD" evidence="7">
    <location>
        <begin position="10"/>
        <end position="74"/>
    </location>
</feature>
<dbReference type="InterPro" id="IPR025383">
    <property type="entry name" value="MrpA_C/MbhD"/>
</dbReference>
<organism evidence="8 9">
    <name type="scientific">Legionella oakridgensis</name>
    <dbReference type="NCBI Taxonomy" id="29423"/>
    <lineage>
        <taxon>Bacteria</taxon>
        <taxon>Pseudomonadati</taxon>
        <taxon>Pseudomonadota</taxon>
        <taxon>Gammaproteobacteria</taxon>
        <taxon>Legionellales</taxon>
        <taxon>Legionellaceae</taxon>
        <taxon>Legionella</taxon>
    </lineage>
</organism>
<dbReference type="Gene3D" id="1.20.120.1200">
    <property type="entry name" value="NADH-ubiquinone/plastoquinone oxidoreductase chain 6, subunit NuoJ"/>
    <property type="match status" value="1"/>
</dbReference>
<evidence type="ECO:0000256" key="2">
    <source>
        <dbReference type="ARBA" id="ARBA00022475"/>
    </source>
</evidence>
<evidence type="ECO:0000256" key="4">
    <source>
        <dbReference type="ARBA" id="ARBA00022989"/>
    </source>
</evidence>
<dbReference type="Pfam" id="PF13244">
    <property type="entry name" value="MbhD"/>
    <property type="match status" value="1"/>
</dbReference>
<keyword evidence="2" id="KW-1003">Cell membrane</keyword>
<keyword evidence="5 6" id="KW-0472">Membrane</keyword>
<evidence type="ECO:0000256" key="6">
    <source>
        <dbReference type="SAM" id="Phobius"/>
    </source>
</evidence>
<evidence type="ECO:0000313" key="9">
    <source>
        <dbReference type="Proteomes" id="UP000054858"/>
    </source>
</evidence>
<keyword evidence="3 6" id="KW-0812">Transmembrane</keyword>
<dbReference type="Proteomes" id="UP000054858">
    <property type="component" value="Unassembled WGS sequence"/>
</dbReference>
<reference evidence="8 9" key="1">
    <citation type="submission" date="2015-11" db="EMBL/GenBank/DDBJ databases">
        <title>Genomic analysis of 38 Legionella species identifies large and diverse effector repertoires.</title>
        <authorList>
            <person name="Burstein D."/>
            <person name="Amaro F."/>
            <person name="Zusman T."/>
            <person name="Lifshitz Z."/>
            <person name="Cohen O."/>
            <person name="Gilbert J.A."/>
            <person name="Pupko T."/>
            <person name="Shuman H.A."/>
            <person name="Segal G."/>
        </authorList>
    </citation>
    <scope>NUCLEOTIDE SEQUENCE [LARGE SCALE GENOMIC DNA]</scope>
    <source>
        <strain evidence="8 9">Oak Ridge-10</strain>
    </source>
</reference>
<feature type="transmembrane region" description="Helical" evidence="6">
    <location>
        <begin position="6"/>
        <end position="22"/>
    </location>
</feature>